<evidence type="ECO:0000256" key="3">
    <source>
        <dbReference type="ARBA" id="ARBA00022801"/>
    </source>
</evidence>
<dbReference type="InterPro" id="IPR038765">
    <property type="entry name" value="Papain-like_cys_pep_sf"/>
</dbReference>
<comment type="similarity">
    <text evidence="1">Belongs to the peptidase C40 family.</text>
</comment>
<dbReference type="PANTHER" id="PTHR47053:SF1">
    <property type="entry name" value="MUREIN DD-ENDOPEPTIDASE MEPH-RELATED"/>
    <property type="match status" value="1"/>
</dbReference>
<evidence type="ECO:0000256" key="2">
    <source>
        <dbReference type="ARBA" id="ARBA00022670"/>
    </source>
</evidence>
<accession>A0A9X7R389</accession>
<dbReference type="Proteomes" id="UP000326659">
    <property type="component" value="Chromosome"/>
</dbReference>
<dbReference type="Gene3D" id="3.90.1720.10">
    <property type="entry name" value="endopeptidase domain like (from Nostoc punctiforme)"/>
    <property type="match status" value="1"/>
</dbReference>
<evidence type="ECO:0000313" key="7">
    <source>
        <dbReference type="EMBL" id="QEY71166.1"/>
    </source>
</evidence>
<feature type="signal peptide" evidence="5">
    <location>
        <begin position="1"/>
        <end position="23"/>
    </location>
</feature>
<dbReference type="SUPFAM" id="SSF54001">
    <property type="entry name" value="Cysteine proteinases"/>
    <property type="match status" value="1"/>
</dbReference>
<protein>
    <submittedName>
        <fullName evidence="7">NlpC/P60 family protein</fullName>
    </submittedName>
</protein>
<dbReference type="KEGG" id="pden:F1C79_05630"/>
<keyword evidence="8" id="KW-1185">Reference proteome</keyword>
<dbReference type="GO" id="GO:0006508">
    <property type="term" value="P:proteolysis"/>
    <property type="evidence" value="ECO:0007669"/>
    <property type="project" value="UniProtKB-KW"/>
</dbReference>
<dbReference type="GO" id="GO:0008234">
    <property type="term" value="F:cysteine-type peptidase activity"/>
    <property type="evidence" value="ECO:0007669"/>
    <property type="project" value="UniProtKB-KW"/>
</dbReference>
<dbReference type="EMBL" id="CP043626">
    <property type="protein sequence ID" value="QEY71166.1"/>
    <property type="molecule type" value="Genomic_DNA"/>
</dbReference>
<evidence type="ECO:0000256" key="1">
    <source>
        <dbReference type="ARBA" id="ARBA00007074"/>
    </source>
</evidence>
<evidence type="ECO:0000259" key="6">
    <source>
        <dbReference type="PROSITE" id="PS51935"/>
    </source>
</evidence>
<dbReference type="Pfam" id="PF00877">
    <property type="entry name" value="NLPC_P60"/>
    <property type="match status" value="1"/>
</dbReference>
<keyword evidence="5" id="KW-0732">Signal</keyword>
<evidence type="ECO:0000256" key="4">
    <source>
        <dbReference type="ARBA" id="ARBA00022807"/>
    </source>
</evidence>
<organism evidence="7 8">
    <name type="scientific">Pseudomonas denitrificans</name>
    <dbReference type="NCBI Taxonomy" id="43306"/>
    <lineage>
        <taxon>Bacteria</taxon>
        <taxon>Pseudomonadati</taxon>
        <taxon>Pseudomonadota</taxon>
        <taxon>Gammaproteobacteria</taxon>
        <taxon>Pseudomonadales</taxon>
        <taxon>Pseudomonadaceae</taxon>
        <taxon>Halopseudomonas</taxon>
    </lineage>
</organism>
<dbReference type="InterPro" id="IPR051202">
    <property type="entry name" value="Peptidase_C40"/>
</dbReference>
<gene>
    <name evidence="7" type="ORF">F1C79_05630</name>
</gene>
<dbReference type="PANTHER" id="PTHR47053">
    <property type="entry name" value="MUREIN DD-ENDOPEPTIDASE MEPH-RELATED"/>
    <property type="match status" value="1"/>
</dbReference>
<proteinExistence type="inferred from homology"/>
<keyword evidence="4" id="KW-0788">Thiol protease</keyword>
<dbReference type="InterPro" id="IPR000064">
    <property type="entry name" value="NLP_P60_dom"/>
</dbReference>
<sequence length="198" mass="22290">MRFLPTLLGTALLLALTFPVAEAREVKHPPAHKVAPKPTRAAQTKLVIRKNVRPLRSMKRPLQSSLRRPQRTTSTRVVNRARELIGMPYRWGGTTLASGFDCSGLLVYLFRTEAGMKLPRTTGEMIDSDSKRVGRHDLKPGDAVFFNRNGRGDVSHVGLYIGNNQFIHAPSSGERIRMDSLDNSYWERSFTTARRFNG</sequence>
<dbReference type="OrthoDB" id="9807055at2"/>
<name>A0A9X7R389_PSEDE</name>
<dbReference type="AlphaFoldDB" id="A0A9X7R389"/>
<evidence type="ECO:0000313" key="8">
    <source>
        <dbReference type="Proteomes" id="UP000326659"/>
    </source>
</evidence>
<feature type="chain" id="PRO_5040799523" evidence="5">
    <location>
        <begin position="24"/>
        <end position="198"/>
    </location>
</feature>
<reference evidence="7 8" key="1">
    <citation type="submission" date="2019-09" db="EMBL/GenBank/DDBJ databases">
        <title>Prosopis cineraria nodule microbiome.</title>
        <authorList>
            <person name="Chaluvadi S.R."/>
            <person name="Ali R."/>
            <person name="Wang X."/>
        </authorList>
    </citation>
    <scope>NUCLEOTIDE SEQUENCE [LARGE SCALE GENOMIC DNA]</scope>
    <source>
        <strain evidence="7 8">BG1</strain>
    </source>
</reference>
<keyword evidence="3" id="KW-0378">Hydrolase</keyword>
<dbReference type="PROSITE" id="PS51935">
    <property type="entry name" value="NLPC_P60"/>
    <property type="match status" value="1"/>
</dbReference>
<keyword evidence="2" id="KW-0645">Protease</keyword>
<dbReference type="RefSeq" id="WP_151186727.1">
    <property type="nucleotide sequence ID" value="NZ_CP043626.1"/>
</dbReference>
<feature type="domain" description="NlpC/P60" evidence="6">
    <location>
        <begin position="71"/>
        <end position="197"/>
    </location>
</feature>
<evidence type="ECO:0000256" key="5">
    <source>
        <dbReference type="SAM" id="SignalP"/>
    </source>
</evidence>